<keyword evidence="2" id="KW-0862">Zinc</keyword>
<dbReference type="InterPro" id="IPR001584">
    <property type="entry name" value="Integrase_cat-core"/>
</dbReference>
<dbReference type="InterPro" id="IPR036397">
    <property type="entry name" value="RNaseH_sf"/>
</dbReference>
<evidence type="ECO:0000256" key="2">
    <source>
        <dbReference type="PROSITE-ProRule" id="PRU00047"/>
    </source>
</evidence>
<dbReference type="GO" id="GO:0008233">
    <property type="term" value="F:peptidase activity"/>
    <property type="evidence" value="ECO:0007669"/>
    <property type="project" value="UniProtKB-KW"/>
</dbReference>
<accession>A0A5N6LZY0</accession>
<dbReference type="Pfam" id="PF25597">
    <property type="entry name" value="SH3_retrovirus"/>
    <property type="match status" value="1"/>
</dbReference>
<dbReference type="SUPFAM" id="SSF53098">
    <property type="entry name" value="Ribonuclease H-like"/>
    <property type="match status" value="2"/>
</dbReference>
<reference evidence="6 7" key="1">
    <citation type="submission" date="2019-05" db="EMBL/GenBank/DDBJ databases">
        <title>Mikania micrantha, genome provides insights into the molecular mechanism of rapid growth.</title>
        <authorList>
            <person name="Liu B."/>
        </authorList>
    </citation>
    <scope>NUCLEOTIDE SEQUENCE [LARGE SCALE GENOMIC DNA]</scope>
    <source>
        <strain evidence="6">NLD-2019</strain>
        <tissue evidence="6">Leaf</tissue>
    </source>
</reference>
<feature type="domain" description="Integrase catalytic" evidence="5">
    <location>
        <begin position="38"/>
        <end position="138"/>
    </location>
</feature>
<dbReference type="PANTHER" id="PTHR42648:SF25">
    <property type="entry name" value="RNA-DIRECTED DNA POLYMERASE"/>
    <property type="match status" value="1"/>
</dbReference>
<dbReference type="PROSITE" id="PS50158">
    <property type="entry name" value="ZF_CCHC"/>
    <property type="match status" value="1"/>
</dbReference>
<organism evidence="6 7">
    <name type="scientific">Mikania micrantha</name>
    <name type="common">bitter vine</name>
    <dbReference type="NCBI Taxonomy" id="192012"/>
    <lineage>
        <taxon>Eukaryota</taxon>
        <taxon>Viridiplantae</taxon>
        <taxon>Streptophyta</taxon>
        <taxon>Embryophyta</taxon>
        <taxon>Tracheophyta</taxon>
        <taxon>Spermatophyta</taxon>
        <taxon>Magnoliopsida</taxon>
        <taxon>eudicotyledons</taxon>
        <taxon>Gunneridae</taxon>
        <taxon>Pentapetalae</taxon>
        <taxon>asterids</taxon>
        <taxon>campanulids</taxon>
        <taxon>Asterales</taxon>
        <taxon>Asteraceae</taxon>
        <taxon>Asteroideae</taxon>
        <taxon>Heliantheae alliance</taxon>
        <taxon>Eupatorieae</taxon>
        <taxon>Mikania</taxon>
    </lineage>
</organism>
<dbReference type="InterPro" id="IPR054722">
    <property type="entry name" value="PolX-like_BBD"/>
</dbReference>
<dbReference type="Pfam" id="PF22936">
    <property type="entry name" value="Pol_BBD"/>
    <property type="match status" value="1"/>
</dbReference>
<dbReference type="SMART" id="SM00343">
    <property type="entry name" value="ZnF_C2HC"/>
    <property type="match status" value="1"/>
</dbReference>
<dbReference type="SUPFAM" id="SSF57756">
    <property type="entry name" value="Retrovirus zinc finger-like domains"/>
    <property type="match status" value="1"/>
</dbReference>
<dbReference type="Gene3D" id="4.10.60.10">
    <property type="entry name" value="Zinc finger, CCHC-type"/>
    <property type="match status" value="1"/>
</dbReference>
<keyword evidence="1" id="KW-0645">Protease</keyword>
<dbReference type="GO" id="GO:0003676">
    <property type="term" value="F:nucleic acid binding"/>
    <property type="evidence" value="ECO:0007669"/>
    <property type="project" value="InterPro"/>
</dbReference>
<keyword evidence="1" id="KW-0378">Hydrolase</keyword>
<evidence type="ECO:0000313" key="6">
    <source>
        <dbReference type="EMBL" id="KAD3067190.1"/>
    </source>
</evidence>
<dbReference type="Gene3D" id="3.30.420.10">
    <property type="entry name" value="Ribonuclease H-like superfamily/Ribonuclease H"/>
    <property type="match status" value="2"/>
</dbReference>
<dbReference type="InterPro" id="IPR039537">
    <property type="entry name" value="Retrotran_Ty1/copia-like"/>
</dbReference>
<dbReference type="PANTHER" id="PTHR42648">
    <property type="entry name" value="TRANSPOSASE, PUTATIVE-RELATED"/>
    <property type="match status" value="1"/>
</dbReference>
<evidence type="ECO:0000256" key="1">
    <source>
        <dbReference type="ARBA" id="ARBA00022670"/>
    </source>
</evidence>
<evidence type="ECO:0000259" key="4">
    <source>
        <dbReference type="PROSITE" id="PS50158"/>
    </source>
</evidence>
<dbReference type="AlphaFoldDB" id="A0A5N6LZY0"/>
<feature type="domain" description="CCHC-type" evidence="4">
    <location>
        <begin position="187"/>
        <end position="202"/>
    </location>
</feature>
<dbReference type="GO" id="GO:0006508">
    <property type="term" value="P:proteolysis"/>
    <property type="evidence" value="ECO:0007669"/>
    <property type="project" value="UniProtKB-KW"/>
</dbReference>
<sequence>MKAFFKFIVSTLWDSICNGPHVLMRCEVDGVESITNHTLYSETDKKLIERVHLFCEQVGITRQLTAPYTPQQNGIVERRNSTMLNTTRSILNAMDMPQTIGRLKAFEESIKPKEKSLASKSDQLLMSYEDWQNKKRQEYSQGSGRGRGRANSRGRGRGRNSGGRGRGQDRGQTSYHQRKPMEKTKIKCFRCDAMGHYASDCPTRPAMEESNLAQAPDEGPALVMAIGEEMQTCQIKLNERQVILKIYEATEASQWFLNNGASNHMTDHQNYFSELDRNIKSKVRFGDGSRVEIEGKGDIILQYRAKETLEKVYADVCTCERRNRTVLNMTRSILKTMGLPRQFWAQGVRHSVYILNHTPTKALKDSTPYETFKGRKLSVGHLRVFGCIGYTKTLANHLKKLDDRSTKIVYLGNQPNTKAYRMDNPVTKRIHVTRDVFFDEAKGWGWKESTEEKTATAHQNFWST</sequence>
<feature type="compositionally biased region" description="Basic residues" evidence="3">
    <location>
        <begin position="146"/>
        <end position="158"/>
    </location>
</feature>
<keyword evidence="7" id="KW-1185">Reference proteome</keyword>
<keyword evidence="2" id="KW-0479">Metal-binding</keyword>
<dbReference type="InterPro" id="IPR057670">
    <property type="entry name" value="SH3_retrovirus"/>
</dbReference>
<dbReference type="InterPro" id="IPR001878">
    <property type="entry name" value="Znf_CCHC"/>
</dbReference>
<proteinExistence type="predicted"/>
<dbReference type="PROSITE" id="PS50994">
    <property type="entry name" value="INTEGRASE"/>
    <property type="match status" value="1"/>
</dbReference>
<dbReference type="EMBL" id="SZYD01000017">
    <property type="protein sequence ID" value="KAD3067190.1"/>
    <property type="molecule type" value="Genomic_DNA"/>
</dbReference>
<dbReference type="Pfam" id="PF00098">
    <property type="entry name" value="zf-CCHC"/>
    <property type="match status" value="1"/>
</dbReference>
<evidence type="ECO:0000313" key="7">
    <source>
        <dbReference type="Proteomes" id="UP000326396"/>
    </source>
</evidence>
<dbReference type="GO" id="GO:0008270">
    <property type="term" value="F:zinc ion binding"/>
    <property type="evidence" value="ECO:0007669"/>
    <property type="project" value="UniProtKB-KW"/>
</dbReference>
<evidence type="ECO:0008006" key="8">
    <source>
        <dbReference type="Google" id="ProtNLM"/>
    </source>
</evidence>
<gene>
    <name evidence="6" type="ORF">E3N88_35070</name>
</gene>
<protein>
    <recommendedName>
        <fullName evidence="8">CCHC-type domain-containing protein</fullName>
    </recommendedName>
</protein>
<feature type="region of interest" description="Disordered" evidence="3">
    <location>
        <begin position="132"/>
        <end position="180"/>
    </location>
</feature>
<dbReference type="InterPro" id="IPR012337">
    <property type="entry name" value="RNaseH-like_sf"/>
</dbReference>
<name>A0A5N6LZY0_9ASTR</name>
<dbReference type="GO" id="GO:0015074">
    <property type="term" value="P:DNA integration"/>
    <property type="evidence" value="ECO:0007669"/>
    <property type="project" value="InterPro"/>
</dbReference>
<dbReference type="Proteomes" id="UP000326396">
    <property type="component" value="Linkage Group LG7"/>
</dbReference>
<evidence type="ECO:0000256" key="3">
    <source>
        <dbReference type="SAM" id="MobiDB-lite"/>
    </source>
</evidence>
<evidence type="ECO:0000259" key="5">
    <source>
        <dbReference type="PROSITE" id="PS50994"/>
    </source>
</evidence>
<keyword evidence="2" id="KW-0863">Zinc-finger</keyword>
<comment type="caution">
    <text evidence="6">The sequence shown here is derived from an EMBL/GenBank/DDBJ whole genome shotgun (WGS) entry which is preliminary data.</text>
</comment>
<dbReference type="InterPro" id="IPR036875">
    <property type="entry name" value="Znf_CCHC_sf"/>
</dbReference>
<dbReference type="OrthoDB" id="6776856at2759"/>